<reference evidence="1" key="1">
    <citation type="journal article" date="2020" name="Nature">
        <title>Giant virus diversity and host interactions through global metagenomics.</title>
        <authorList>
            <person name="Schulz F."/>
            <person name="Roux S."/>
            <person name="Paez-Espino D."/>
            <person name="Jungbluth S."/>
            <person name="Walsh D.A."/>
            <person name="Denef V.J."/>
            <person name="McMahon K.D."/>
            <person name="Konstantinidis K.T."/>
            <person name="Eloe-Fadrosh E.A."/>
            <person name="Kyrpides N.C."/>
            <person name="Woyke T."/>
        </authorList>
    </citation>
    <scope>NUCLEOTIDE SEQUENCE</scope>
    <source>
        <strain evidence="1">GVMAG-S-1016713-123</strain>
    </source>
</reference>
<protein>
    <submittedName>
        <fullName evidence="1">Uncharacterized protein</fullName>
    </submittedName>
</protein>
<sequence>MPLRHIPINSIIYSNTRGIGEYTYTSNVGVPRSAATRRAIKNRCLTTCCNKDKVPPPTPAPMPMSLTFSS</sequence>
<name>A0A6C0LUT5_9ZZZZ</name>
<evidence type="ECO:0000313" key="1">
    <source>
        <dbReference type="EMBL" id="QHU34183.1"/>
    </source>
</evidence>
<organism evidence="1">
    <name type="scientific">viral metagenome</name>
    <dbReference type="NCBI Taxonomy" id="1070528"/>
    <lineage>
        <taxon>unclassified sequences</taxon>
        <taxon>metagenomes</taxon>
        <taxon>organismal metagenomes</taxon>
    </lineage>
</organism>
<proteinExistence type="predicted"/>
<dbReference type="AlphaFoldDB" id="A0A6C0LUT5"/>
<dbReference type="EMBL" id="MN740567">
    <property type="protein sequence ID" value="QHU34183.1"/>
    <property type="molecule type" value="Genomic_DNA"/>
</dbReference>
<accession>A0A6C0LUT5</accession>